<evidence type="ECO:0000313" key="10">
    <source>
        <dbReference type="Proteomes" id="UP000494115"/>
    </source>
</evidence>
<comment type="similarity">
    <text evidence="7">Belongs to the binding-protein-dependent transport system permease family.</text>
</comment>
<evidence type="ECO:0000313" key="9">
    <source>
        <dbReference type="EMBL" id="CAB3790897.1"/>
    </source>
</evidence>
<evidence type="ECO:0000256" key="2">
    <source>
        <dbReference type="ARBA" id="ARBA00022448"/>
    </source>
</evidence>
<feature type="transmembrane region" description="Helical" evidence="7">
    <location>
        <begin position="21"/>
        <end position="39"/>
    </location>
</feature>
<name>A0A6S7B7Z4_9BURK</name>
<proteinExistence type="inferred from homology"/>
<keyword evidence="3" id="KW-1003">Cell membrane</keyword>
<organism evidence="9 10">
    <name type="scientific">Pararobbsia alpina</name>
    <dbReference type="NCBI Taxonomy" id="621374"/>
    <lineage>
        <taxon>Bacteria</taxon>
        <taxon>Pseudomonadati</taxon>
        <taxon>Pseudomonadota</taxon>
        <taxon>Betaproteobacteria</taxon>
        <taxon>Burkholderiales</taxon>
        <taxon>Burkholderiaceae</taxon>
        <taxon>Pararobbsia</taxon>
    </lineage>
</organism>
<feature type="transmembrane region" description="Helical" evidence="7">
    <location>
        <begin position="85"/>
        <end position="106"/>
    </location>
</feature>
<dbReference type="Proteomes" id="UP000494115">
    <property type="component" value="Unassembled WGS sequence"/>
</dbReference>
<dbReference type="PROSITE" id="PS50928">
    <property type="entry name" value="ABC_TM1"/>
    <property type="match status" value="1"/>
</dbReference>
<dbReference type="Pfam" id="PF00528">
    <property type="entry name" value="BPD_transp_1"/>
    <property type="match status" value="1"/>
</dbReference>
<dbReference type="RefSeq" id="WP_175105586.1">
    <property type="nucleotide sequence ID" value="NZ_CADIKM010000013.1"/>
</dbReference>
<feature type="transmembrane region" description="Helical" evidence="7">
    <location>
        <begin position="192"/>
        <end position="217"/>
    </location>
</feature>
<comment type="subcellular location">
    <subcellularLocation>
        <location evidence="1 7">Cell membrane</location>
        <topology evidence="1 7">Multi-pass membrane protein</topology>
    </subcellularLocation>
</comment>
<dbReference type="InterPro" id="IPR035906">
    <property type="entry name" value="MetI-like_sf"/>
</dbReference>
<evidence type="ECO:0000256" key="3">
    <source>
        <dbReference type="ARBA" id="ARBA00022475"/>
    </source>
</evidence>
<feature type="transmembrane region" description="Helical" evidence="7">
    <location>
        <begin position="118"/>
        <end position="137"/>
    </location>
</feature>
<evidence type="ECO:0000256" key="1">
    <source>
        <dbReference type="ARBA" id="ARBA00004651"/>
    </source>
</evidence>
<dbReference type="CDD" id="cd06261">
    <property type="entry name" value="TM_PBP2"/>
    <property type="match status" value="1"/>
</dbReference>
<keyword evidence="10" id="KW-1185">Reference proteome</keyword>
<dbReference type="SUPFAM" id="SSF161098">
    <property type="entry name" value="MetI-like"/>
    <property type="match status" value="1"/>
</dbReference>
<dbReference type="EMBL" id="CADIKM010000013">
    <property type="protein sequence ID" value="CAB3790897.1"/>
    <property type="molecule type" value="Genomic_DNA"/>
</dbReference>
<evidence type="ECO:0000259" key="8">
    <source>
        <dbReference type="PROSITE" id="PS50928"/>
    </source>
</evidence>
<evidence type="ECO:0000256" key="7">
    <source>
        <dbReference type="RuleBase" id="RU363032"/>
    </source>
</evidence>
<accession>A0A6S7B7Z4</accession>
<feature type="transmembrane region" description="Helical" evidence="7">
    <location>
        <begin position="149"/>
        <end position="171"/>
    </location>
</feature>
<protein>
    <submittedName>
        <fullName evidence="9">L-arabinose transport system permease protein AraQ</fullName>
    </submittedName>
</protein>
<keyword evidence="5 7" id="KW-1133">Transmembrane helix</keyword>
<dbReference type="PANTHER" id="PTHR43744:SF12">
    <property type="entry name" value="ABC TRANSPORTER PERMEASE PROTEIN MG189-RELATED"/>
    <property type="match status" value="1"/>
</dbReference>
<evidence type="ECO:0000256" key="6">
    <source>
        <dbReference type="ARBA" id="ARBA00023136"/>
    </source>
</evidence>
<keyword evidence="2 7" id="KW-0813">Transport</keyword>
<dbReference type="Gene3D" id="1.10.3720.10">
    <property type="entry name" value="MetI-like"/>
    <property type="match status" value="1"/>
</dbReference>
<dbReference type="PANTHER" id="PTHR43744">
    <property type="entry name" value="ABC TRANSPORTER PERMEASE PROTEIN MG189-RELATED-RELATED"/>
    <property type="match status" value="1"/>
</dbReference>
<reference evidence="9 10" key="1">
    <citation type="submission" date="2020-04" db="EMBL/GenBank/DDBJ databases">
        <authorList>
            <person name="De Canck E."/>
        </authorList>
    </citation>
    <scope>NUCLEOTIDE SEQUENCE [LARGE SCALE GENOMIC DNA]</scope>
    <source>
        <strain evidence="9 10">LMG 28138</strain>
    </source>
</reference>
<dbReference type="InterPro" id="IPR000515">
    <property type="entry name" value="MetI-like"/>
</dbReference>
<dbReference type="GO" id="GO:0005886">
    <property type="term" value="C:plasma membrane"/>
    <property type="evidence" value="ECO:0007669"/>
    <property type="project" value="UniProtKB-SubCell"/>
</dbReference>
<evidence type="ECO:0000256" key="4">
    <source>
        <dbReference type="ARBA" id="ARBA00022692"/>
    </source>
</evidence>
<feature type="domain" description="ABC transmembrane type-1" evidence="8">
    <location>
        <begin position="81"/>
        <end position="277"/>
    </location>
</feature>
<feature type="transmembrane region" description="Helical" evidence="7">
    <location>
        <begin position="256"/>
        <end position="277"/>
    </location>
</feature>
<gene>
    <name evidence="9" type="primary">araQ_6</name>
    <name evidence="9" type="ORF">LMG28138_03055</name>
</gene>
<dbReference type="AlphaFoldDB" id="A0A6S7B7Z4"/>
<keyword evidence="6 7" id="KW-0472">Membrane</keyword>
<dbReference type="GO" id="GO:0055085">
    <property type="term" value="P:transmembrane transport"/>
    <property type="evidence" value="ECO:0007669"/>
    <property type="project" value="InterPro"/>
</dbReference>
<evidence type="ECO:0000256" key="5">
    <source>
        <dbReference type="ARBA" id="ARBA00022989"/>
    </source>
</evidence>
<sequence>MATVIASSSTGSLRRQVLPGLFLFAVSTYFLLPLYWLGIASTKSTGDLFSSPGFWFGGRPHLLVNLHTLFTHGDGIFIRWMGNSLLYSVAGAGIAALLSALAGYAIAHYAFRGRDAMFAVVLGAILVPSTALVLPLYLLMSATGLTNTIWAILLPSCVSPFGVYLARIFAASNVPVDLLEAARIDGAGDFQIFWKIAFPLLGPSLVTVFLFQFVAIWNNYFLALVMLSDAHLYPVTLGLEVWSTVTTNGSGETFDAGLVITGALVSILPMLLGFVFLQRFWRSGLTSGAVKA</sequence>
<keyword evidence="4 7" id="KW-0812">Transmembrane</keyword>